<feature type="transmembrane region" description="Helical" evidence="1">
    <location>
        <begin position="24"/>
        <end position="41"/>
    </location>
</feature>
<feature type="transmembrane region" description="Helical" evidence="1">
    <location>
        <begin position="113"/>
        <end position="131"/>
    </location>
</feature>
<gene>
    <name evidence="2" type="ORF">A3A74_06995</name>
</gene>
<comment type="caution">
    <text evidence="2">The sequence shown here is derived from an EMBL/GenBank/DDBJ whole genome shotgun (WGS) entry which is preliminary data.</text>
</comment>
<organism evidence="2 3">
    <name type="scientific">Candidatus Roizmanbacteria bacterium RIFCSPLOWO2_01_FULL_35_13</name>
    <dbReference type="NCBI Taxonomy" id="1802055"/>
    <lineage>
        <taxon>Bacteria</taxon>
        <taxon>Candidatus Roizmaniibacteriota</taxon>
    </lineage>
</organism>
<keyword evidence="1" id="KW-0812">Transmembrane</keyword>
<protein>
    <submittedName>
        <fullName evidence="2">Uncharacterized protein</fullName>
    </submittedName>
</protein>
<dbReference type="Proteomes" id="UP000179270">
    <property type="component" value="Unassembled WGS sequence"/>
</dbReference>
<dbReference type="AlphaFoldDB" id="A0A1F7IA36"/>
<name>A0A1F7IA36_9BACT</name>
<proteinExistence type="predicted"/>
<evidence type="ECO:0000256" key="1">
    <source>
        <dbReference type="SAM" id="Phobius"/>
    </source>
</evidence>
<feature type="transmembrane region" description="Helical" evidence="1">
    <location>
        <begin position="48"/>
        <end position="68"/>
    </location>
</feature>
<evidence type="ECO:0000313" key="3">
    <source>
        <dbReference type="Proteomes" id="UP000179270"/>
    </source>
</evidence>
<keyword evidence="1" id="KW-0472">Membrane</keyword>
<evidence type="ECO:0000313" key="2">
    <source>
        <dbReference type="EMBL" id="OGK40226.1"/>
    </source>
</evidence>
<accession>A0A1F7IA36</accession>
<reference evidence="2 3" key="1">
    <citation type="journal article" date="2016" name="Nat. Commun.">
        <title>Thousands of microbial genomes shed light on interconnected biogeochemical processes in an aquifer system.</title>
        <authorList>
            <person name="Anantharaman K."/>
            <person name="Brown C.T."/>
            <person name="Hug L.A."/>
            <person name="Sharon I."/>
            <person name="Castelle C.J."/>
            <person name="Probst A.J."/>
            <person name="Thomas B.C."/>
            <person name="Singh A."/>
            <person name="Wilkins M.J."/>
            <person name="Karaoz U."/>
            <person name="Brodie E.L."/>
            <person name="Williams K.H."/>
            <person name="Hubbard S.S."/>
            <person name="Banfield J.F."/>
        </authorList>
    </citation>
    <scope>NUCLEOTIDE SEQUENCE [LARGE SCALE GENOMIC DNA]</scope>
</reference>
<dbReference type="STRING" id="1802055.A3A74_06995"/>
<dbReference type="EMBL" id="MGAF01000034">
    <property type="protein sequence ID" value="OGK40226.1"/>
    <property type="molecule type" value="Genomic_DNA"/>
</dbReference>
<keyword evidence="1" id="KW-1133">Transmembrane helix</keyword>
<sequence length="133" mass="15849">MDNKKLSHLEFVQGVINRLGTNSFLIKSWCITLVAALTVLSSGTKEQYILVAYFPIIIFWFLDTYYLWQERLYRAKYNEVRNQKENTIDFSMKPSTKSYQDNQYLSTLFSKTIWPFYIILLATVLLFMFVFHD</sequence>